<keyword evidence="3" id="KW-1185">Reference proteome</keyword>
<comment type="caution">
    <text evidence="2">The sequence shown here is derived from an EMBL/GenBank/DDBJ whole genome shotgun (WGS) entry which is preliminary data.</text>
</comment>
<dbReference type="EMBL" id="JAEFBJ010000008">
    <property type="protein sequence ID" value="KAG7583486.1"/>
    <property type="molecule type" value="Genomic_DNA"/>
</dbReference>
<dbReference type="PANTHER" id="PTHR46236:SF9">
    <property type="entry name" value="UBIQUITIN-SPECIFIC PROTEASE FAMILY C19-RELATED PROTEIN"/>
    <property type="match status" value="1"/>
</dbReference>
<dbReference type="AlphaFoldDB" id="A0A8T2BBX5"/>
<dbReference type="OrthoDB" id="1086155at2759"/>
<dbReference type="CDD" id="cd00121">
    <property type="entry name" value="MATH"/>
    <property type="match status" value="1"/>
</dbReference>
<dbReference type="Proteomes" id="UP000694251">
    <property type="component" value="Chromosome 8"/>
</dbReference>
<dbReference type="InterPro" id="IPR050804">
    <property type="entry name" value="MCC"/>
</dbReference>
<sequence>METKLDTTITWVIKNFSSLQSAPIYSEIFVVGGCKWRIKAFPKRYYNNEYISLFVDVPHKESLPIGWRRHAKLSLTLINQFSENLSQLKVRQQWFDQKLSSWGFPAMIPLTELHAKKGFLVNGELKVVAKIEVLEVVGKLDVSQESSSVVETVDVNGFQVLPSQVESVKRLFEKHLDIVSKFRLKNPYLKTACMNVLLSLIQTLCQSPQELSNDGLSDAGVALEYLIETGLKLDWLEKKLGEVKEKKKKEEACLVRLREMDEQLQPFKKRCLDIEDQISKEKEELLAAREPLSLYDDIDNIA</sequence>
<dbReference type="SMART" id="SM00061">
    <property type="entry name" value="MATH"/>
    <property type="match status" value="1"/>
</dbReference>
<evidence type="ECO:0000259" key="1">
    <source>
        <dbReference type="PROSITE" id="PS50144"/>
    </source>
</evidence>
<gene>
    <name evidence="2" type="ORF">ISN44_As08g029940</name>
</gene>
<dbReference type="PROSITE" id="PS50144">
    <property type="entry name" value="MATH"/>
    <property type="match status" value="1"/>
</dbReference>
<name>A0A8T2BBX5_ARASU</name>
<accession>A0A8T2BBX5</accession>
<proteinExistence type="predicted"/>
<dbReference type="InterPro" id="IPR002083">
    <property type="entry name" value="MATH/TRAF_dom"/>
</dbReference>
<dbReference type="PANTHER" id="PTHR46236">
    <property type="entry name" value="TRAF-LIKE SUPERFAMILY PROTEIN"/>
    <property type="match status" value="1"/>
</dbReference>
<evidence type="ECO:0000313" key="2">
    <source>
        <dbReference type="EMBL" id="KAG7583486.1"/>
    </source>
</evidence>
<evidence type="ECO:0000313" key="3">
    <source>
        <dbReference type="Proteomes" id="UP000694251"/>
    </source>
</evidence>
<reference evidence="2 3" key="1">
    <citation type="submission" date="2020-12" db="EMBL/GenBank/DDBJ databases">
        <title>Concerted genomic and epigenomic changes stabilize Arabidopsis allopolyploids.</title>
        <authorList>
            <person name="Chen Z."/>
        </authorList>
    </citation>
    <scope>NUCLEOTIDE SEQUENCE [LARGE SCALE GENOMIC DNA]</scope>
    <source>
        <strain evidence="2">As9502</strain>
        <tissue evidence="2">Leaf</tissue>
    </source>
</reference>
<dbReference type="Pfam" id="PF22486">
    <property type="entry name" value="MATH_2"/>
    <property type="match status" value="1"/>
</dbReference>
<organism evidence="2 3">
    <name type="scientific">Arabidopsis suecica</name>
    <name type="common">Swedish thale-cress</name>
    <name type="synonym">Cardaminopsis suecica</name>
    <dbReference type="NCBI Taxonomy" id="45249"/>
    <lineage>
        <taxon>Eukaryota</taxon>
        <taxon>Viridiplantae</taxon>
        <taxon>Streptophyta</taxon>
        <taxon>Embryophyta</taxon>
        <taxon>Tracheophyta</taxon>
        <taxon>Spermatophyta</taxon>
        <taxon>Magnoliopsida</taxon>
        <taxon>eudicotyledons</taxon>
        <taxon>Gunneridae</taxon>
        <taxon>Pentapetalae</taxon>
        <taxon>rosids</taxon>
        <taxon>malvids</taxon>
        <taxon>Brassicales</taxon>
        <taxon>Brassicaceae</taxon>
        <taxon>Camelineae</taxon>
        <taxon>Arabidopsis</taxon>
    </lineage>
</organism>
<feature type="domain" description="MATH" evidence="1">
    <location>
        <begin position="6"/>
        <end position="131"/>
    </location>
</feature>
<protein>
    <submittedName>
        <fullName evidence="2">MATH/TRAF domain</fullName>
    </submittedName>
</protein>